<reference evidence="5 6" key="1">
    <citation type="journal article" date="2022" name="Front. Cell. Infect. Microbiol.">
        <title>The Genomes of Two Strains of Taenia crassiceps the Animal Model for the Study of Human Cysticercosis.</title>
        <authorList>
            <person name="Bobes R.J."/>
            <person name="Estrada K."/>
            <person name="Rios-Valencia D.G."/>
            <person name="Calderon-Gallegos A."/>
            <person name="de la Torre P."/>
            <person name="Carrero J.C."/>
            <person name="Sanchez-Flores A."/>
            <person name="Laclette J.P."/>
        </authorList>
    </citation>
    <scope>NUCLEOTIDE SEQUENCE [LARGE SCALE GENOMIC DNA]</scope>
    <source>
        <strain evidence="5">WFUcys</strain>
    </source>
</reference>
<keyword evidence="4" id="KW-0808">Transferase</keyword>
<dbReference type="PANTHER" id="PTHR13493">
    <property type="entry name" value="ZINC FINGER CCHC DOMAIN-CONTAINING"/>
    <property type="match status" value="1"/>
</dbReference>
<comment type="subcellular location">
    <subcellularLocation>
        <location evidence="1">Cytoplasm</location>
    </subcellularLocation>
</comment>
<dbReference type="SUPFAM" id="SSF161245">
    <property type="entry name" value="Zinc hairpin stack"/>
    <property type="match status" value="1"/>
</dbReference>
<keyword evidence="2" id="KW-0963">Cytoplasm</keyword>
<comment type="caution">
    <text evidence="5">The sequence shown here is derived from an EMBL/GenBank/DDBJ whole genome shotgun (WGS) entry which is preliminary data.</text>
</comment>
<evidence type="ECO:0000256" key="3">
    <source>
        <dbReference type="ARBA" id="ARBA00022603"/>
    </source>
</evidence>
<dbReference type="PANTHER" id="PTHR13493:SF3">
    <property type="entry name" value="RRNA N6-ADENOSINE-METHYLTRANSFERASE ZCCHC4"/>
    <property type="match status" value="1"/>
</dbReference>
<dbReference type="Proteomes" id="UP001651158">
    <property type="component" value="Unassembled WGS sequence"/>
</dbReference>
<gene>
    <name evidence="5" type="ORF">TcWFU_006865</name>
</gene>
<organism evidence="5 6">
    <name type="scientific">Taenia crassiceps</name>
    <dbReference type="NCBI Taxonomy" id="6207"/>
    <lineage>
        <taxon>Eukaryota</taxon>
        <taxon>Metazoa</taxon>
        <taxon>Spiralia</taxon>
        <taxon>Lophotrochozoa</taxon>
        <taxon>Platyhelminthes</taxon>
        <taxon>Cestoda</taxon>
        <taxon>Eucestoda</taxon>
        <taxon>Cyclophyllidea</taxon>
        <taxon>Taeniidae</taxon>
        <taxon>Taenia</taxon>
    </lineage>
</organism>
<dbReference type="InterPro" id="IPR039846">
    <property type="entry name" value="ZCCHC4"/>
</dbReference>
<keyword evidence="6" id="KW-1185">Reference proteome</keyword>
<name>A0ABR4QSI5_9CEST</name>
<protein>
    <submittedName>
        <fullName evidence="5">rRNA N6-adenosine-methyltransferase ZCCHC4</fullName>
    </submittedName>
</protein>
<evidence type="ECO:0000256" key="4">
    <source>
        <dbReference type="ARBA" id="ARBA00022679"/>
    </source>
</evidence>
<evidence type="ECO:0000256" key="2">
    <source>
        <dbReference type="ARBA" id="ARBA00022490"/>
    </source>
</evidence>
<dbReference type="EMBL" id="JAKROA010000001">
    <property type="protein sequence ID" value="KAL5112404.1"/>
    <property type="molecule type" value="Genomic_DNA"/>
</dbReference>
<evidence type="ECO:0000313" key="6">
    <source>
        <dbReference type="Proteomes" id="UP001651158"/>
    </source>
</evidence>
<keyword evidence="3" id="KW-0489">Methyltransferase</keyword>
<dbReference type="InterPro" id="IPR041370">
    <property type="entry name" value="Mlase_EEF1AKMT1/ZCCHC4"/>
</dbReference>
<accession>A0ABR4QSI5</accession>
<evidence type="ECO:0000313" key="5">
    <source>
        <dbReference type="EMBL" id="KAL5112404.1"/>
    </source>
</evidence>
<evidence type="ECO:0000256" key="1">
    <source>
        <dbReference type="ARBA" id="ARBA00004496"/>
    </source>
</evidence>
<sequence length="463" mass="52529">MSKGRARRRGFYSTVCTKDDALCCAHGPKLCLKRRNVCSSIYICSAFRNASACKRDTDFTSSRLPSQTAESLVKYARQNRCYCHTCRLLFAHPDGHHEHHRVTSGLSRSALTMPTYFLEPLEESSEHAQYFFSVEWLKFMASTLRNLQIDNVLCVGTPRLFDFLTTCSRDTNEPLSINRFLLDLDARMESFYPASLFARFNALNGYFFNLAGEDSCNRFMRSCSGRTMIFCDPPFGALMEPLVVTLNKLRRGLGNSHVFFMVTVPYFIGKKLLQAAPDLKMLDYKVTYEKHVRFMSTGHDGNNSKRRVSVVRPFTDAPAREIPPPKCLTDQYWFCEVCQRYSDLKNLHCAQCNSCTTLHGETYQHCVACNALKMNRRDSTSFPELTVEIEDLARSLAPFAVQARASTTPPLPADRCMRCGEHAPRACSQGEGLDIFPSVLTAHHLQLVASDPIMPTTRRRKCV</sequence>
<dbReference type="Pfam" id="PF10237">
    <property type="entry name" value="N6-adenineMlase"/>
    <property type="match status" value="1"/>
</dbReference>
<proteinExistence type="predicted"/>
<dbReference type="InterPro" id="IPR037275">
    <property type="entry name" value="Znf_CTCHY_sf"/>
</dbReference>